<keyword evidence="14" id="KW-0732">Signal</keyword>
<evidence type="ECO:0000256" key="7">
    <source>
        <dbReference type="ARBA" id="ARBA00022723"/>
    </source>
</evidence>
<evidence type="ECO:0000256" key="1">
    <source>
        <dbReference type="ARBA" id="ARBA00000349"/>
    </source>
</evidence>
<evidence type="ECO:0000256" key="6">
    <source>
        <dbReference type="ARBA" id="ARBA00022525"/>
    </source>
</evidence>
<evidence type="ECO:0000256" key="4">
    <source>
        <dbReference type="ARBA" id="ARBA00010609"/>
    </source>
</evidence>
<keyword evidence="11" id="KW-1015">Disulfide bond</keyword>
<dbReference type="InterPro" id="IPR002355">
    <property type="entry name" value="Cu_oxidase_Cu_BS"/>
</dbReference>
<dbReference type="EMBL" id="NHYE01001153">
    <property type="protein sequence ID" value="PPQ98019.1"/>
    <property type="molecule type" value="Genomic_DNA"/>
</dbReference>
<dbReference type="SUPFAM" id="SSF49503">
    <property type="entry name" value="Cupredoxins"/>
    <property type="match status" value="3"/>
</dbReference>
<dbReference type="Pfam" id="PF07731">
    <property type="entry name" value="Cu-oxidase_2"/>
    <property type="match status" value="1"/>
</dbReference>
<organism evidence="18 19">
    <name type="scientific">Gymnopilus dilepis</name>
    <dbReference type="NCBI Taxonomy" id="231916"/>
    <lineage>
        <taxon>Eukaryota</taxon>
        <taxon>Fungi</taxon>
        <taxon>Dikarya</taxon>
        <taxon>Basidiomycota</taxon>
        <taxon>Agaricomycotina</taxon>
        <taxon>Agaricomycetes</taxon>
        <taxon>Agaricomycetidae</taxon>
        <taxon>Agaricales</taxon>
        <taxon>Agaricineae</taxon>
        <taxon>Hymenogastraceae</taxon>
        <taxon>Gymnopilus</taxon>
    </lineage>
</organism>
<dbReference type="GO" id="GO:0046274">
    <property type="term" value="P:lignin catabolic process"/>
    <property type="evidence" value="ECO:0007669"/>
    <property type="project" value="UniProtKB-KW"/>
</dbReference>
<dbReference type="InterPro" id="IPR011707">
    <property type="entry name" value="Cu-oxidase-like_N"/>
</dbReference>
<dbReference type="OrthoDB" id="2121828at2759"/>
<keyword evidence="13" id="KW-0439">Lignin degradation</keyword>
<evidence type="ECO:0000256" key="5">
    <source>
        <dbReference type="ARBA" id="ARBA00012297"/>
    </source>
</evidence>
<proteinExistence type="inferred from homology"/>
<dbReference type="InterPro" id="IPR045087">
    <property type="entry name" value="Cu-oxidase_fam"/>
</dbReference>
<evidence type="ECO:0000313" key="19">
    <source>
        <dbReference type="Proteomes" id="UP000284706"/>
    </source>
</evidence>
<dbReference type="PANTHER" id="PTHR11709:SF511">
    <property type="entry name" value="LACCASE"/>
    <property type="match status" value="1"/>
</dbReference>
<dbReference type="PANTHER" id="PTHR11709">
    <property type="entry name" value="MULTI-COPPER OXIDASE"/>
    <property type="match status" value="1"/>
</dbReference>
<protein>
    <recommendedName>
        <fullName evidence="5">laccase</fullName>
        <ecNumber evidence="5">1.10.3.2</ecNumber>
    </recommendedName>
</protein>
<dbReference type="Gene3D" id="2.60.40.420">
    <property type="entry name" value="Cupredoxins - blue copper proteins"/>
    <property type="match status" value="3"/>
</dbReference>
<keyword evidence="19" id="KW-1185">Reference proteome</keyword>
<comment type="similarity">
    <text evidence="4">Belongs to the multicopper oxidase family.</text>
</comment>
<dbReference type="InterPro" id="IPR033138">
    <property type="entry name" value="Cu_oxidase_CS"/>
</dbReference>
<feature type="domain" description="Plastocyanin-like" evidence="15">
    <location>
        <begin position="201"/>
        <end position="323"/>
    </location>
</feature>
<keyword evidence="8" id="KW-0677">Repeat</keyword>
<keyword evidence="12" id="KW-0325">Glycoprotein</keyword>
<evidence type="ECO:0000259" key="16">
    <source>
        <dbReference type="Pfam" id="PF07731"/>
    </source>
</evidence>
<evidence type="ECO:0000259" key="15">
    <source>
        <dbReference type="Pfam" id="PF00394"/>
    </source>
</evidence>
<dbReference type="InterPro" id="IPR001117">
    <property type="entry name" value="Cu-oxidase_2nd"/>
</dbReference>
<dbReference type="PROSITE" id="PS00079">
    <property type="entry name" value="MULTICOPPER_OXIDASE1"/>
    <property type="match status" value="2"/>
</dbReference>
<dbReference type="InterPro" id="IPR008972">
    <property type="entry name" value="Cupredoxin"/>
</dbReference>
<comment type="caution">
    <text evidence="18">The sequence shown here is derived from an EMBL/GenBank/DDBJ whole genome shotgun (WGS) entry which is preliminary data.</text>
</comment>
<feature type="domain" description="Plastocyanin-like" evidence="16">
    <location>
        <begin position="386"/>
        <end position="507"/>
    </location>
</feature>
<dbReference type="Pfam" id="PF00394">
    <property type="entry name" value="Cu-oxidase"/>
    <property type="match status" value="1"/>
</dbReference>
<keyword evidence="10" id="KW-0186">Copper</keyword>
<feature type="signal peptide" evidence="14">
    <location>
        <begin position="1"/>
        <end position="17"/>
    </location>
</feature>
<evidence type="ECO:0000256" key="14">
    <source>
        <dbReference type="SAM" id="SignalP"/>
    </source>
</evidence>
<dbReference type="Proteomes" id="UP000284706">
    <property type="component" value="Unassembled WGS sequence"/>
</dbReference>
<dbReference type="FunFam" id="2.60.40.420:FF:000045">
    <property type="entry name" value="Laccase 2"/>
    <property type="match status" value="1"/>
</dbReference>
<dbReference type="STRING" id="231916.A0A409Y4V3"/>
<comment type="catalytic activity">
    <reaction evidence="1">
        <text>4 hydroquinone + O2 = 4 benzosemiquinone + 2 H2O</text>
        <dbReference type="Rhea" id="RHEA:11276"/>
        <dbReference type="ChEBI" id="CHEBI:15377"/>
        <dbReference type="ChEBI" id="CHEBI:15379"/>
        <dbReference type="ChEBI" id="CHEBI:17594"/>
        <dbReference type="ChEBI" id="CHEBI:17977"/>
        <dbReference type="EC" id="1.10.3.2"/>
    </reaction>
</comment>
<dbReference type="PROSITE" id="PS00080">
    <property type="entry name" value="MULTICOPPER_OXIDASE2"/>
    <property type="match status" value="1"/>
</dbReference>
<evidence type="ECO:0000256" key="10">
    <source>
        <dbReference type="ARBA" id="ARBA00023008"/>
    </source>
</evidence>
<feature type="domain" description="Plastocyanin-like" evidence="17">
    <location>
        <begin position="50"/>
        <end position="152"/>
    </location>
</feature>
<gene>
    <name evidence="18" type="ORF">CVT26_003081</name>
</gene>
<evidence type="ECO:0000256" key="13">
    <source>
        <dbReference type="ARBA" id="ARBA00023185"/>
    </source>
</evidence>
<evidence type="ECO:0000256" key="2">
    <source>
        <dbReference type="ARBA" id="ARBA00001935"/>
    </source>
</evidence>
<evidence type="ECO:0000259" key="17">
    <source>
        <dbReference type="Pfam" id="PF07732"/>
    </source>
</evidence>
<keyword evidence="9" id="KW-0560">Oxidoreductase</keyword>
<evidence type="ECO:0000256" key="3">
    <source>
        <dbReference type="ARBA" id="ARBA00004613"/>
    </source>
</evidence>
<dbReference type="Pfam" id="PF07732">
    <property type="entry name" value="Cu-oxidase_3"/>
    <property type="match status" value="1"/>
</dbReference>
<feature type="chain" id="PRO_5018977743" description="laccase" evidence="14">
    <location>
        <begin position="18"/>
        <end position="536"/>
    </location>
</feature>
<dbReference type="AlphaFoldDB" id="A0A409Y4V3"/>
<dbReference type="GO" id="GO:0005576">
    <property type="term" value="C:extracellular region"/>
    <property type="evidence" value="ECO:0007669"/>
    <property type="project" value="UniProtKB-SubCell"/>
</dbReference>
<dbReference type="InterPro" id="IPR011706">
    <property type="entry name" value="Cu-oxidase_C"/>
</dbReference>
<evidence type="ECO:0000256" key="8">
    <source>
        <dbReference type="ARBA" id="ARBA00022737"/>
    </source>
</evidence>
<keyword evidence="6" id="KW-0964">Secreted</keyword>
<evidence type="ECO:0000313" key="18">
    <source>
        <dbReference type="EMBL" id="PPQ98019.1"/>
    </source>
</evidence>
<accession>A0A409Y4V3</accession>
<comment type="cofactor">
    <cofactor evidence="2">
        <name>Cu cation</name>
        <dbReference type="ChEBI" id="CHEBI:23378"/>
    </cofactor>
</comment>
<dbReference type="GO" id="GO:0005507">
    <property type="term" value="F:copper ion binding"/>
    <property type="evidence" value="ECO:0007669"/>
    <property type="project" value="InterPro"/>
</dbReference>
<evidence type="ECO:0000256" key="12">
    <source>
        <dbReference type="ARBA" id="ARBA00023180"/>
    </source>
</evidence>
<dbReference type="CDD" id="cd13903">
    <property type="entry name" value="CuRO_3_Tv-LCC_like"/>
    <property type="match status" value="1"/>
</dbReference>
<dbReference type="FunFam" id="2.60.40.420:FF:000112">
    <property type="entry name" value="Laccase B"/>
    <property type="match status" value="1"/>
</dbReference>
<evidence type="ECO:0000256" key="9">
    <source>
        <dbReference type="ARBA" id="ARBA00023002"/>
    </source>
</evidence>
<evidence type="ECO:0000256" key="11">
    <source>
        <dbReference type="ARBA" id="ARBA00023157"/>
    </source>
</evidence>
<keyword evidence="7" id="KW-0479">Metal-binding</keyword>
<dbReference type="EC" id="1.10.3.2" evidence="5"/>
<reference evidence="18 19" key="1">
    <citation type="journal article" date="2018" name="Evol. Lett.">
        <title>Horizontal gene cluster transfer increased hallucinogenic mushroom diversity.</title>
        <authorList>
            <person name="Reynolds H.T."/>
            <person name="Vijayakumar V."/>
            <person name="Gluck-Thaler E."/>
            <person name="Korotkin H.B."/>
            <person name="Matheny P.B."/>
            <person name="Slot J.C."/>
        </authorList>
    </citation>
    <scope>NUCLEOTIDE SEQUENCE [LARGE SCALE GENOMIC DNA]</scope>
    <source>
        <strain evidence="18 19">SRW20</strain>
    </source>
</reference>
<dbReference type="InParanoid" id="A0A409Y4V3"/>
<dbReference type="GO" id="GO:0052716">
    <property type="term" value="F:hydroquinone:oxygen oxidoreductase activity"/>
    <property type="evidence" value="ECO:0007669"/>
    <property type="project" value="UniProtKB-EC"/>
</dbReference>
<sequence length="536" mass="57793">MLSSSFVLLSLFAGSLAAIGPSADLYILNNYVQPDGYNRSAVLAGTNSTTGLLPGPLITGSKGDTFSLNVINQLSDTSMLTSTSIHWHGFFQHGSNWADGPVGVNQCPIISGDSFLYQFSVPDQAGTFWYHSHHSTQYCDGLRGAFVVYDPNDPYLSQYDFDDGKVNGHHAIRLVGPNEIFLPQYSDVFSRYHEPAPSLAGQVPTSDATLINGLGRYVGGPASPLSVITVLPNKRYRFRLVSLSCDPYFTFSIDGHTMTIIEVDAVNVEPLDVDSIQIFAGQRYSFILETNQNVSNYWIRAAPQAGGVTFDGGLNSAILRYFGATEEDPTTTSALSNPMVETNLHPLTNAAAPGIPEQGKADVNLNFAIGFDFAAFQFNVNGATFIPPSVPVLLQILSGAQTAQDLLPTGSVYVLPANSVIEVSIPGGAIGNPHPFHLHGHTFSVVRSAGSSVYNYVNPVQRDVVNTGAAGDNVTIRFETDNVGPWIMHCHIDWHLNEGLAVVFAEDIPGINNSSIPNAWDNLCPTYNSQPPQTFT</sequence>
<comment type="subcellular location">
    <subcellularLocation>
        <location evidence="3">Secreted</location>
    </subcellularLocation>
</comment>
<name>A0A409Y4V3_9AGAR</name>